<feature type="compositionally biased region" description="Basic and acidic residues" evidence="1">
    <location>
        <begin position="441"/>
        <end position="460"/>
    </location>
</feature>
<protein>
    <submittedName>
        <fullName evidence="2">Mediator of DNA damage checkpoint protein 1</fullName>
    </submittedName>
</protein>
<feature type="compositionally biased region" description="Polar residues" evidence="1">
    <location>
        <begin position="150"/>
        <end position="170"/>
    </location>
</feature>
<feature type="compositionally biased region" description="Basic and acidic residues" evidence="1">
    <location>
        <begin position="287"/>
        <end position="308"/>
    </location>
</feature>
<feature type="compositionally biased region" description="Polar residues" evidence="1">
    <location>
        <begin position="1291"/>
        <end position="1319"/>
    </location>
</feature>
<keyword evidence="3" id="KW-1185">Reference proteome</keyword>
<evidence type="ECO:0000313" key="3">
    <source>
        <dbReference type="Proteomes" id="UP000054383"/>
    </source>
</evidence>
<name>A0A0U1M4W2_TALIS</name>
<evidence type="ECO:0000313" key="2">
    <source>
        <dbReference type="EMBL" id="CRG90594.1"/>
    </source>
</evidence>
<feature type="compositionally biased region" description="Polar residues" evidence="1">
    <location>
        <begin position="776"/>
        <end position="812"/>
    </location>
</feature>
<feature type="compositionally biased region" description="Low complexity" evidence="1">
    <location>
        <begin position="178"/>
        <end position="199"/>
    </location>
</feature>
<feature type="region of interest" description="Disordered" evidence="1">
    <location>
        <begin position="1263"/>
        <end position="1319"/>
    </location>
</feature>
<feature type="compositionally biased region" description="Basic and acidic residues" evidence="1">
    <location>
        <begin position="45"/>
        <end position="61"/>
    </location>
</feature>
<dbReference type="OMA" id="ETIEWTD"/>
<feature type="compositionally biased region" description="Polar residues" evidence="1">
    <location>
        <begin position="852"/>
        <end position="867"/>
    </location>
</feature>
<feature type="compositionally biased region" description="Polar residues" evidence="1">
    <location>
        <begin position="559"/>
        <end position="570"/>
    </location>
</feature>
<gene>
    <name evidence="2" type="ORF">PISL3812_07638</name>
</gene>
<dbReference type="STRING" id="28573.A0A0U1M4W2"/>
<dbReference type="EMBL" id="CVMT01000008">
    <property type="protein sequence ID" value="CRG90594.1"/>
    <property type="molecule type" value="Genomic_DNA"/>
</dbReference>
<feature type="region of interest" description="Disordered" evidence="1">
    <location>
        <begin position="1"/>
        <end position="913"/>
    </location>
</feature>
<sequence>MAEPVSHDVVNQTRSGGEFSPSDVPASINDKTSAEGDVGRITINQRDEQEKPSTVEQRKAAMDINENENLGGQGNGDVGRQGPNSVASRALELNGVASLSDGGEDSSLGGSDTDTSRNDGRHHARTGSTKKPTAFKPVSFAKFSVPKAPGSSTVPKPATTPVSSITSPQPATRPRLVAKTTSGLGSSSKPSTSLKATSSGPDPSQVWNKNRPAQPPPTKHLTDEELKQQYGIHMTSRIQEDGNGTEAKWADIDDDEDDWAPETIEWNDGTKINLTHAENGAPSQDTPRAHETKEVTHLPEENSTREAPKTLLSKPSTTVGPNATVLRLGANAERQQQQAKAAIASRSSADRPMLTVKSPAPVPAKSPWASLPPVDRVSPINPPVQGAPGQHLSRMPNREQAVPENAIASIPTREIAADDFNRSWRDDQSTAPRELYNSHSGRYEPVPDNRKGPVRQEVHSRAPAVLQRSGGNDPTGPAEPSAAFQTHRTTHPEIGPWTRRRASSNVSGGSGSYGRRMSFGRPDGPGKPHDTRRGSQVNGTLEHPIQPNEAPQVKETGLQDRSLSQQSGATPWQPRVPNNGAYAPPVSQPEAASQEVSQGSSEDVVLMQQRIMKEKRMEARQRRIEQEQKEEAERRERIRLKLEALGPAPENKAKAEERPASATSTSLPGTRPTVQSPPKPPVPEPTGEPKQYGMMKVHPPEPVKKIAPPNPERVIEKPSTASAPARRGASPVRDAKAEPVQPNGILPQGESFPKAHGQNAESSASDEKDAQWRGNIKSNTYSPWSTGAKLSNHSSPSSNPWKPLSSDKTLGNGTFDRNLASFSPRDLSLRSPMALAEPASMGPLSGNIEKMSGTQPFASTRLGQENQPLPALPQSEKRHVSYEPFQAITRPRPIGPPNTQPTHWTSESRRGGATATWNNFPAVAAKQDAEDNKRFQLEIEAMRDEPSASLDVSGLAETWRQVQPGDHAGKRQVVGVVKQTEGTASLPSLPGFDASMDGLPFTETQPRPFSNVIGRGSRFFPTITDTTKGTVIVDDARPRSPSPPPPEEHSSHPAFSGNIHRPLVNLPIPKPVVRLPPKGKAVPSKPPTFASMAMAPPRPPRQANVATSWQDRINGLLGKSAVPEKRSTLAITSATREPLDVQSHPASAAVSLPHSLRQATTNEPSSASKVASKEVEEEEAIFEDREAGSLPVVRVPVMAPPNAWHAALPPPARMRPKILKPMQVHTIEPYVFDLPEKDSSGNWQIRVHPAGSTNVKSVAFAKKLPGPVSRQKAPSNFRTRKHPPRSRDASGKSNTPQGAKRQTPSTFNSKQNVPPTRGA</sequence>
<feature type="compositionally biased region" description="Basic and acidic residues" evidence="1">
    <location>
        <begin position="524"/>
        <end position="533"/>
    </location>
</feature>
<feature type="compositionally biased region" description="Basic and acidic residues" evidence="1">
    <location>
        <begin position="415"/>
        <end position="428"/>
    </location>
</feature>
<evidence type="ECO:0000256" key="1">
    <source>
        <dbReference type="SAM" id="MobiDB-lite"/>
    </source>
</evidence>
<dbReference type="OrthoDB" id="5416983at2759"/>
<feature type="compositionally biased region" description="Basic and acidic residues" evidence="1">
    <location>
        <begin position="611"/>
        <end position="642"/>
    </location>
</feature>
<organism evidence="2 3">
    <name type="scientific">Talaromyces islandicus</name>
    <name type="common">Penicillium islandicum</name>
    <dbReference type="NCBI Taxonomy" id="28573"/>
    <lineage>
        <taxon>Eukaryota</taxon>
        <taxon>Fungi</taxon>
        <taxon>Dikarya</taxon>
        <taxon>Ascomycota</taxon>
        <taxon>Pezizomycotina</taxon>
        <taxon>Eurotiomycetes</taxon>
        <taxon>Eurotiomycetidae</taxon>
        <taxon>Eurotiales</taxon>
        <taxon>Trichocomaceae</taxon>
        <taxon>Talaromyces</taxon>
        <taxon>Talaromyces sect. Islandici</taxon>
    </lineage>
</organism>
<dbReference type="Proteomes" id="UP000054383">
    <property type="component" value="Unassembled WGS sequence"/>
</dbReference>
<accession>A0A0U1M4W2</accession>
<feature type="region of interest" description="Disordered" evidence="1">
    <location>
        <begin position="1032"/>
        <end position="1061"/>
    </location>
</feature>
<feature type="compositionally biased region" description="Low complexity" evidence="1">
    <location>
        <begin position="98"/>
        <end position="113"/>
    </location>
</feature>
<reference evidence="2 3" key="1">
    <citation type="submission" date="2015-04" db="EMBL/GenBank/DDBJ databases">
        <authorList>
            <person name="Syromyatnikov M.Y."/>
            <person name="Popov V.N."/>
        </authorList>
    </citation>
    <scope>NUCLEOTIDE SEQUENCE [LARGE SCALE GENOMIC DNA]</scope>
    <source>
        <strain evidence="2">WF-38-12</strain>
    </source>
</reference>
<feature type="compositionally biased region" description="Low complexity" evidence="1">
    <location>
        <begin position="503"/>
        <end position="521"/>
    </location>
</feature>
<proteinExistence type="predicted"/>
<feature type="compositionally biased region" description="Polar residues" evidence="1">
    <location>
        <begin position="590"/>
        <end position="601"/>
    </location>
</feature>
<feature type="compositionally biased region" description="Pro residues" evidence="1">
    <location>
        <begin position="675"/>
        <end position="686"/>
    </location>
</feature>